<accession>A0A0F9H3U9</accession>
<protein>
    <submittedName>
        <fullName evidence="1">Uncharacterized protein</fullName>
    </submittedName>
</protein>
<gene>
    <name evidence="1" type="ORF">LCGC14_2046410</name>
</gene>
<name>A0A0F9H3U9_9ZZZZ</name>
<comment type="caution">
    <text evidence="1">The sequence shown here is derived from an EMBL/GenBank/DDBJ whole genome shotgun (WGS) entry which is preliminary data.</text>
</comment>
<evidence type="ECO:0000313" key="1">
    <source>
        <dbReference type="EMBL" id="KKL76290.1"/>
    </source>
</evidence>
<dbReference type="EMBL" id="LAZR01024093">
    <property type="protein sequence ID" value="KKL76290.1"/>
    <property type="molecule type" value="Genomic_DNA"/>
</dbReference>
<sequence length="82" mass="8808">MNDYANGPNTCMCCGARAEYYGSCSIDTSGIRMICDKEVCVLCLESSCRGADGKGCYGYKLRDKASEYHQGCGHSAKEKEGG</sequence>
<dbReference type="AlphaFoldDB" id="A0A0F9H3U9"/>
<organism evidence="1">
    <name type="scientific">marine sediment metagenome</name>
    <dbReference type="NCBI Taxonomy" id="412755"/>
    <lineage>
        <taxon>unclassified sequences</taxon>
        <taxon>metagenomes</taxon>
        <taxon>ecological metagenomes</taxon>
    </lineage>
</organism>
<reference evidence="1" key="1">
    <citation type="journal article" date="2015" name="Nature">
        <title>Complex archaea that bridge the gap between prokaryotes and eukaryotes.</title>
        <authorList>
            <person name="Spang A."/>
            <person name="Saw J.H."/>
            <person name="Jorgensen S.L."/>
            <person name="Zaremba-Niedzwiedzka K."/>
            <person name="Martijn J."/>
            <person name="Lind A.E."/>
            <person name="van Eijk R."/>
            <person name="Schleper C."/>
            <person name="Guy L."/>
            <person name="Ettema T.J."/>
        </authorList>
    </citation>
    <scope>NUCLEOTIDE SEQUENCE</scope>
</reference>
<proteinExistence type="predicted"/>